<reference evidence="1 2" key="1">
    <citation type="submission" date="2016-11" db="EMBL/GenBank/DDBJ databases">
        <authorList>
            <person name="Jaros S."/>
            <person name="Januszkiewicz K."/>
            <person name="Wedrychowicz H."/>
        </authorList>
    </citation>
    <scope>NUCLEOTIDE SEQUENCE [LARGE SCALE GENOMIC DNA]</scope>
    <source>
        <strain evidence="1 2">DSM 16917</strain>
    </source>
</reference>
<keyword evidence="2" id="KW-1185">Reference proteome</keyword>
<dbReference type="AlphaFoldDB" id="A0A1M5XDW5"/>
<proteinExistence type="predicted"/>
<evidence type="ECO:0000313" key="2">
    <source>
        <dbReference type="Proteomes" id="UP000184268"/>
    </source>
</evidence>
<dbReference type="Proteomes" id="UP000184268">
    <property type="component" value="Unassembled WGS sequence"/>
</dbReference>
<accession>A0A1M5XDW5</accession>
<organism evidence="1 2">
    <name type="scientific">Ferrimonas marina</name>
    <dbReference type="NCBI Taxonomy" id="299255"/>
    <lineage>
        <taxon>Bacteria</taxon>
        <taxon>Pseudomonadati</taxon>
        <taxon>Pseudomonadota</taxon>
        <taxon>Gammaproteobacteria</taxon>
        <taxon>Alteromonadales</taxon>
        <taxon>Ferrimonadaceae</taxon>
        <taxon>Ferrimonas</taxon>
    </lineage>
</organism>
<protein>
    <submittedName>
        <fullName evidence="1">Uncharacterized protein</fullName>
    </submittedName>
</protein>
<dbReference type="EMBL" id="FQXG01000005">
    <property type="protein sequence ID" value="SHH97684.1"/>
    <property type="molecule type" value="Genomic_DNA"/>
</dbReference>
<gene>
    <name evidence="1" type="ORF">SAMN02745129_3445</name>
</gene>
<dbReference type="STRING" id="299255.SAMN02745129_3445"/>
<name>A0A1M5XDW5_9GAMM</name>
<evidence type="ECO:0000313" key="1">
    <source>
        <dbReference type="EMBL" id="SHH97684.1"/>
    </source>
</evidence>
<sequence>MTILDRRLTLADQRHGRFQLDPSGFLFIDLIDQELSAPFTSLATQPASPGLTELVCEGEAEPLWALTLKDEDADYLLRLIGRETLTGHPQ</sequence>